<comment type="caution">
    <text evidence="1">The sequence shown here is derived from an EMBL/GenBank/DDBJ whole genome shotgun (WGS) entry which is preliminary data.</text>
</comment>
<keyword evidence="2" id="KW-1185">Reference proteome</keyword>
<sequence>MTLAVAAGVVVPALVVGLVVTVVMLGGSAGPGGCGPRDPATGAAAQLDLVNDTEAAVFLDDCQGQGCLLAESADRIAPDDDLVVPLSCSDGDVPETSWRIRSDDGEALGYLVISSPADADGATFFVTDASPDRRTTTSGE</sequence>
<dbReference type="Proteomes" id="UP000319514">
    <property type="component" value="Unassembled WGS sequence"/>
</dbReference>
<dbReference type="EMBL" id="VFOQ01000003">
    <property type="protein sequence ID" value="TQL56370.1"/>
    <property type="molecule type" value="Genomic_DNA"/>
</dbReference>
<proteinExistence type="predicted"/>
<dbReference type="AlphaFoldDB" id="A0A542Z830"/>
<evidence type="ECO:0000313" key="2">
    <source>
        <dbReference type="Proteomes" id="UP000319514"/>
    </source>
</evidence>
<accession>A0A542Z830</accession>
<evidence type="ECO:0000313" key="1">
    <source>
        <dbReference type="EMBL" id="TQL56370.1"/>
    </source>
</evidence>
<gene>
    <name evidence="1" type="ORF">FB474_3986</name>
</gene>
<dbReference type="RefSeq" id="WP_185746286.1">
    <property type="nucleotide sequence ID" value="NZ_BAAAKX010000008.1"/>
</dbReference>
<protein>
    <submittedName>
        <fullName evidence="1">Uncharacterized protein</fullName>
    </submittedName>
</protein>
<name>A0A542Z830_9MICO</name>
<organism evidence="1 2">
    <name type="scientific">Oryzihumus leptocrescens</name>
    <dbReference type="NCBI Taxonomy" id="297536"/>
    <lineage>
        <taxon>Bacteria</taxon>
        <taxon>Bacillati</taxon>
        <taxon>Actinomycetota</taxon>
        <taxon>Actinomycetes</taxon>
        <taxon>Micrococcales</taxon>
        <taxon>Intrasporangiaceae</taxon>
        <taxon>Oryzihumus</taxon>
    </lineage>
</organism>
<reference evidence="1 2" key="1">
    <citation type="submission" date="2019-06" db="EMBL/GenBank/DDBJ databases">
        <title>Sequencing the genomes of 1000 actinobacteria strains.</title>
        <authorList>
            <person name="Klenk H.-P."/>
        </authorList>
    </citation>
    <scope>NUCLEOTIDE SEQUENCE [LARGE SCALE GENOMIC DNA]</scope>
    <source>
        <strain evidence="1 2">DSM 18082</strain>
    </source>
</reference>